<keyword evidence="5 7" id="KW-1133">Transmembrane helix</keyword>
<feature type="transmembrane region" description="Helical" evidence="7">
    <location>
        <begin position="12"/>
        <end position="30"/>
    </location>
</feature>
<evidence type="ECO:0000313" key="9">
    <source>
        <dbReference type="EMBL" id="QPC83356.1"/>
    </source>
</evidence>
<feature type="transmembrane region" description="Helical" evidence="7">
    <location>
        <begin position="139"/>
        <end position="160"/>
    </location>
</feature>
<dbReference type="EMBL" id="CP062983">
    <property type="protein sequence ID" value="QPC83356.1"/>
    <property type="molecule type" value="Genomic_DNA"/>
</dbReference>
<dbReference type="PANTHER" id="PTHR32243:SF18">
    <property type="entry name" value="INNER MEMBRANE ABC TRANSPORTER PERMEASE PROTEIN YCJP"/>
    <property type="match status" value="1"/>
</dbReference>
<evidence type="ECO:0000256" key="4">
    <source>
        <dbReference type="ARBA" id="ARBA00022692"/>
    </source>
</evidence>
<gene>
    <name evidence="9" type="ORF">G4Y79_02960</name>
</gene>
<keyword evidence="2 7" id="KW-0813">Transport</keyword>
<sequence length="272" mass="30797">MTIKWRDLSLTLLTYIIAILIFFPILWMVLTSFKTEADAFAFPPQLFFEPTLNNWRTALFDTPFLEHLINTLIITIGSTLLAISFGIPAAYALAYYPTKRSDFTLLWLMSTRMLPPVGIIIPIFIIFRDLGLRDTHLGLIIMYTAMNLPLVVWMMRSFFLDVPYEVLEAARIDGVSLWQEFRYVAVPLVMPGLFATLLLCMIFAWNEFFFAFNLTVTDAAPVSVYISSFKTAEGLFWAKMSAAATASVLPVVIAGWFAQRQLVQGLTMGAVK</sequence>
<evidence type="ECO:0000256" key="5">
    <source>
        <dbReference type="ARBA" id="ARBA00022989"/>
    </source>
</evidence>
<dbReference type="PROSITE" id="PS50928">
    <property type="entry name" value="ABC_TM1"/>
    <property type="match status" value="1"/>
</dbReference>
<dbReference type="RefSeq" id="WP_195171423.1">
    <property type="nucleotide sequence ID" value="NZ_CP062983.1"/>
</dbReference>
<name>A0A7S8IF89_9CHLR</name>
<dbReference type="InterPro" id="IPR050901">
    <property type="entry name" value="BP-dep_ABC_trans_perm"/>
</dbReference>
<keyword evidence="3" id="KW-1003">Cell membrane</keyword>
<accession>A0A7S8IF89</accession>
<dbReference type="GO" id="GO:0055085">
    <property type="term" value="P:transmembrane transport"/>
    <property type="evidence" value="ECO:0007669"/>
    <property type="project" value="InterPro"/>
</dbReference>
<dbReference type="AlphaFoldDB" id="A0A7S8IF89"/>
<feature type="transmembrane region" description="Helical" evidence="7">
    <location>
        <begin position="68"/>
        <end position="93"/>
    </location>
</feature>
<evidence type="ECO:0000259" key="8">
    <source>
        <dbReference type="PROSITE" id="PS50928"/>
    </source>
</evidence>
<dbReference type="Proteomes" id="UP000594468">
    <property type="component" value="Chromosome"/>
</dbReference>
<keyword evidence="6 7" id="KW-0472">Membrane</keyword>
<evidence type="ECO:0000256" key="6">
    <source>
        <dbReference type="ARBA" id="ARBA00023136"/>
    </source>
</evidence>
<organism evidence="9 10">
    <name type="scientific">Phototrophicus methaneseepsis</name>
    <dbReference type="NCBI Taxonomy" id="2710758"/>
    <lineage>
        <taxon>Bacteria</taxon>
        <taxon>Bacillati</taxon>
        <taxon>Chloroflexota</taxon>
        <taxon>Candidatus Thermofontia</taxon>
        <taxon>Phototrophicales</taxon>
        <taxon>Phototrophicaceae</taxon>
        <taxon>Phototrophicus</taxon>
    </lineage>
</organism>
<dbReference type="InterPro" id="IPR000515">
    <property type="entry name" value="MetI-like"/>
</dbReference>
<evidence type="ECO:0000256" key="1">
    <source>
        <dbReference type="ARBA" id="ARBA00004651"/>
    </source>
</evidence>
<feature type="transmembrane region" description="Helical" evidence="7">
    <location>
        <begin position="105"/>
        <end position="127"/>
    </location>
</feature>
<reference evidence="9 10" key="1">
    <citation type="submission" date="2020-02" db="EMBL/GenBank/DDBJ databases">
        <authorList>
            <person name="Zheng R.K."/>
            <person name="Sun C.M."/>
        </authorList>
    </citation>
    <scope>NUCLEOTIDE SEQUENCE [LARGE SCALE GENOMIC DNA]</scope>
    <source>
        <strain evidence="10">rifampicinis</strain>
    </source>
</reference>
<protein>
    <submittedName>
        <fullName evidence="9">Carbohydrate ABC transporter permease</fullName>
    </submittedName>
</protein>
<feature type="transmembrane region" description="Helical" evidence="7">
    <location>
        <begin position="181"/>
        <end position="205"/>
    </location>
</feature>
<feature type="domain" description="ABC transmembrane type-1" evidence="8">
    <location>
        <begin position="68"/>
        <end position="258"/>
    </location>
</feature>
<proteinExistence type="inferred from homology"/>
<dbReference type="InterPro" id="IPR035906">
    <property type="entry name" value="MetI-like_sf"/>
</dbReference>
<comment type="subcellular location">
    <subcellularLocation>
        <location evidence="1 7">Cell membrane</location>
        <topology evidence="1 7">Multi-pass membrane protein</topology>
    </subcellularLocation>
</comment>
<evidence type="ECO:0000313" key="10">
    <source>
        <dbReference type="Proteomes" id="UP000594468"/>
    </source>
</evidence>
<dbReference type="SUPFAM" id="SSF161098">
    <property type="entry name" value="MetI-like"/>
    <property type="match status" value="1"/>
</dbReference>
<dbReference type="GO" id="GO:0005886">
    <property type="term" value="C:plasma membrane"/>
    <property type="evidence" value="ECO:0007669"/>
    <property type="project" value="UniProtKB-SubCell"/>
</dbReference>
<dbReference type="Pfam" id="PF00528">
    <property type="entry name" value="BPD_transp_1"/>
    <property type="match status" value="1"/>
</dbReference>
<comment type="similarity">
    <text evidence="7">Belongs to the binding-protein-dependent transport system permease family.</text>
</comment>
<evidence type="ECO:0000256" key="7">
    <source>
        <dbReference type="RuleBase" id="RU363032"/>
    </source>
</evidence>
<evidence type="ECO:0000256" key="3">
    <source>
        <dbReference type="ARBA" id="ARBA00022475"/>
    </source>
</evidence>
<keyword evidence="4 7" id="KW-0812">Transmembrane</keyword>
<dbReference type="CDD" id="cd06261">
    <property type="entry name" value="TM_PBP2"/>
    <property type="match status" value="1"/>
</dbReference>
<dbReference type="Gene3D" id="1.10.3720.10">
    <property type="entry name" value="MetI-like"/>
    <property type="match status" value="1"/>
</dbReference>
<evidence type="ECO:0000256" key="2">
    <source>
        <dbReference type="ARBA" id="ARBA00022448"/>
    </source>
</evidence>
<dbReference type="PANTHER" id="PTHR32243">
    <property type="entry name" value="MALTOSE TRANSPORT SYSTEM PERMEASE-RELATED"/>
    <property type="match status" value="1"/>
</dbReference>
<feature type="transmembrane region" description="Helical" evidence="7">
    <location>
        <begin position="236"/>
        <end position="258"/>
    </location>
</feature>
<keyword evidence="10" id="KW-1185">Reference proteome</keyword>
<dbReference type="KEGG" id="pmet:G4Y79_02960"/>